<dbReference type="SMART" id="SM01234">
    <property type="entry name" value="Haemolytic"/>
    <property type="match status" value="1"/>
</dbReference>
<comment type="caution">
    <text evidence="2">The sequence shown here is derived from an EMBL/GenBank/DDBJ whole genome shotgun (WGS) entry which is preliminary data.</text>
</comment>
<comment type="similarity">
    <text evidence="1">Belongs to the UPF0161 family.</text>
</comment>
<evidence type="ECO:0000313" key="3">
    <source>
        <dbReference type="Proteomes" id="UP001595843"/>
    </source>
</evidence>
<dbReference type="Pfam" id="PF01809">
    <property type="entry name" value="YidD"/>
    <property type="match status" value="1"/>
</dbReference>
<dbReference type="RefSeq" id="WP_380704944.1">
    <property type="nucleotide sequence ID" value="NZ_JBHSAP010000015.1"/>
</dbReference>
<organism evidence="2 3">
    <name type="scientific">Salinithrix halophila</name>
    <dbReference type="NCBI Taxonomy" id="1485204"/>
    <lineage>
        <taxon>Bacteria</taxon>
        <taxon>Bacillati</taxon>
        <taxon>Bacillota</taxon>
        <taxon>Bacilli</taxon>
        <taxon>Bacillales</taxon>
        <taxon>Thermoactinomycetaceae</taxon>
        <taxon>Salinithrix</taxon>
    </lineage>
</organism>
<sequence>MKILALLLIRFYQRLISPLLPPTCRFAPTCSQYGLIAISRYGFWKGGWLTAKRIVKCHPFHPGGCDPVP</sequence>
<accession>A0ABV8JHI8</accession>
<dbReference type="HAMAP" id="MF_00386">
    <property type="entry name" value="UPF0161_YidD"/>
    <property type="match status" value="1"/>
</dbReference>
<dbReference type="NCBIfam" id="TIGR00278">
    <property type="entry name" value="membrane protein insertion efficiency factor YidD"/>
    <property type="match status" value="1"/>
</dbReference>
<dbReference type="Proteomes" id="UP001595843">
    <property type="component" value="Unassembled WGS sequence"/>
</dbReference>
<comment type="subcellular location">
    <subcellularLocation>
        <location evidence="1">Cell membrane</location>
        <topology evidence="1">Peripheral membrane protein</topology>
        <orientation evidence="1">Cytoplasmic side</orientation>
    </subcellularLocation>
</comment>
<keyword evidence="1" id="KW-1003">Cell membrane</keyword>
<reference evidence="3" key="1">
    <citation type="journal article" date="2019" name="Int. J. Syst. Evol. Microbiol.">
        <title>The Global Catalogue of Microorganisms (GCM) 10K type strain sequencing project: providing services to taxonomists for standard genome sequencing and annotation.</title>
        <authorList>
            <consortium name="The Broad Institute Genomics Platform"/>
            <consortium name="The Broad Institute Genome Sequencing Center for Infectious Disease"/>
            <person name="Wu L."/>
            <person name="Ma J."/>
        </authorList>
    </citation>
    <scope>NUCLEOTIDE SEQUENCE [LARGE SCALE GENOMIC DNA]</scope>
    <source>
        <strain evidence="3">IBRC-M 10813</strain>
    </source>
</reference>
<dbReference type="InterPro" id="IPR002696">
    <property type="entry name" value="Membr_insert_effic_factor_YidD"/>
</dbReference>
<keyword evidence="3" id="KW-1185">Reference proteome</keyword>
<dbReference type="EMBL" id="JBHSAP010000015">
    <property type="protein sequence ID" value="MFC4077230.1"/>
    <property type="molecule type" value="Genomic_DNA"/>
</dbReference>
<evidence type="ECO:0000256" key="1">
    <source>
        <dbReference type="HAMAP-Rule" id="MF_00386"/>
    </source>
</evidence>
<dbReference type="PANTHER" id="PTHR33383:SF1">
    <property type="entry name" value="MEMBRANE PROTEIN INSERTION EFFICIENCY FACTOR-RELATED"/>
    <property type="match status" value="1"/>
</dbReference>
<gene>
    <name evidence="2" type="primary">yidD</name>
    <name evidence="2" type="ORF">ACFOUO_10520</name>
</gene>
<proteinExistence type="inferred from homology"/>
<dbReference type="PANTHER" id="PTHR33383">
    <property type="entry name" value="MEMBRANE PROTEIN INSERTION EFFICIENCY FACTOR-RELATED"/>
    <property type="match status" value="1"/>
</dbReference>
<name>A0ABV8JHI8_9BACL</name>
<comment type="function">
    <text evidence="1">Could be involved in insertion of integral membrane proteins into the membrane.</text>
</comment>
<evidence type="ECO:0000313" key="2">
    <source>
        <dbReference type="EMBL" id="MFC4077230.1"/>
    </source>
</evidence>
<keyword evidence="1" id="KW-0472">Membrane</keyword>
<protein>
    <recommendedName>
        <fullName evidence="1">Putative membrane protein insertion efficiency factor</fullName>
    </recommendedName>
</protein>